<protein>
    <submittedName>
        <fullName evidence="6">Dimethylhistidine N-methyltransferase</fullName>
    </submittedName>
</protein>
<name>A0A1H7SWF3_9BURK</name>
<dbReference type="InterPro" id="IPR017806">
    <property type="entry name" value="EgtB"/>
</dbReference>
<dbReference type="InterPro" id="IPR029063">
    <property type="entry name" value="SAM-dependent_MTases_sf"/>
</dbReference>
<evidence type="ECO:0000259" key="5">
    <source>
        <dbReference type="Pfam" id="PF10017"/>
    </source>
</evidence>
<dbReference type="InterPro" id="IPR035094">
    <property type="entry name" value="EgtD"/>
</dbReference>
<feature type="domain" description="Histidine-specific methyltransferase SAM-dependent" evidence="5">
    <location>
        <begin position="440"/>
        <end position="722"/>
    </location>
</feature>
<dbReference type="Proteomes" id="UP000199120">
    <property type="component" value="Unassembled WGS sequence"/>
</dbReference>
<dbReference type="Gene3D" id="3.40.50.150">
    <property type="entry name" value="Vaccinia Virus protein VP39"/>
    <property type="match status" value="1"/>
</dbReference>
<dbReference type="NCBIfam" id="TIGR03438">
    <property type="entry name" value="egtD_ergothio"/>
    <property type="match status" value="1"/>
</dbReference>
<evidence type="ECO:0000313" key="7">
    <source>
        <dbReference type="Proteomes" id="UP000199120"/>
    </source>
</evidence>
<proteinExistence type="predicted"/>
<dbReference type="GO" id="GO:0032259">
    <property type="term" value="P:methylation"/>
    <property type="evidence" value="ECO:0007669"/>
    <property type="project" value="UniProtKB-KW"/>
</dbReference>
<evidence type="ECO:0000256" key="2">
    <source>
        <dbReference type="ARBA" id="ARBA00022679"/>
    </source>
</evidence>
<keyword evidence="7" id="KW-1185">Reference proteome</keyword>
<dbReference type="SUPFAM" id="SSF56436">
    <property type="entry name" value="C-type lectin-like"/>
    <property type="match status" value="1"/>
</dbReference>
<organism evidence="6 7">
    <name type="scientific">Paraburkholderia caballeronis</name>
    <dbReference type="NCBI Taxonomy" id="416943"/>
    <lineage>
        <taxon>Bacteria</taxon>
        <taxon>Pseudomonadati</taxon>
        <taxon>Pseudomonadota</taxon>
        <taxon>Betaproteobacteria</taxon>
        <taxon>Burkholderiales</taxon>
        <taxon>Burkholderiaceae</taxon>
        <taxon>Paraburkholderia</taxon>
    </lineage>
</organism>
<dbReference type="EMBL" id="FOAJ01000013">
    <property type="protein sequence ID" value="SEL76609.1"/>
    <property type="molecule type" value="Genomic_DNA"/>
</dbReference>
<evidence type="ECO:0000259" key="4">
    <source>
        <dbReference type="Pfam" id="PF03781"/>
    </source>
</evidence>
<gene>
    <name evidence="6" type="ORF">SAMN05192542_11369</name>
</gene>
<dbReference type="GO" id="GO:0052699">
    <property type="term" value="P:ergothioneine biosynthetic process"/>
    <property type="evidence" value="ECO:0007669"/>
    <property type="project" value="InterPro"/>
</dbReference>
<keyword evidence="1 6" id="KW-0489">Methyltransferase</keyword>
<dbReference type="AlphaFoldDB" id="A0A1H7SWF3"/>
<dbReference type="PANTHER" id="PTHR43397">
    <property type="entry name" value="ERGOTHIONEINE BIOSYNTHESIS PROTEIN 1"/>
    <property type="match status" value="1"/>
</dbReference>
<dbReference type="Pfam" id="PF03781">
    <property type="entry name" value="FGE-sulfatase"/>
    <property type="match status" value="1"/>
</dbReference>
<dbReference type="SUPFAM" id="SSF53335">
    <property type="entry name" value="S-adenosyl-L-methionine-dependent methyltransferases"/>
    <property type="match status" value="1"/>
</dbReference>
<dbReference type="GO" id="GO:0008168">
    <property type="term" value="F:methyltransferase activity"/>
    <property type="evidence" value="ECO:0007669"/>
    <property type="project" value="UniProtKB-KW"/>
</dbReference>
<reference evidence="7" key="1">
    <citation type="submission" date="2016-10" db="EMBL/GenBank/DDBJ databases">
        <authorList>
            <person name="Varghese N."/>
            <person name="Submissions S."/>
        </authorList>
    </citation>
    <scope>NUCLEOTIDE SEQUENCE [LARGE SCALE GENOMIC DNA]</scope>
    <source>
        <strain evidence="7">LMG 26416</strain>
    </source>
</reference>
<evidence type="ECO:0000313" key="6">
    <source>
        <dbReference type="EMBL" id="SEL76609.1"/>
    </source>
</evidence>
<dbReference type="InterPro" id="IPR019257">
    <property type="entry name" value="MeTrfase_dom"/>
</dbReference>
<dbReference type="OrthoDB" id="9768004at2"/>
<feature type="domain" description="Sulfatase-modifying factor enzyme-like" evidence="4">
    <location>
        <begin position="203"/>
        <end position="338"/>
    </location>
</feature>
<dbReference type="Gene3D" id="3.90.1580.10">
    <property type="entry name" value="paralog of FGE (formylglycine-generating enzyme)"/>
    <property type="match status" value="2"/>
</dbReference>
<dbReference type="PANTHER" id="PTHR43397:SF1">
    <property type="entry name" value="ERGOTHIONEINE BIOSYNTHESIS PROTEIN 1"/>
    <property type="match status" value="1"/>
</dbReference>
<accession>A0A1H7SWF3</accession>
<evidence type="ECO:0000256" key="3">
    <source>
        <dbReference type="SAM" id="MobiDB-lite"/>
    </source>
</evidence>
<dbReference type="InterPro" id="IPR005532">
    <property type="entry name" value="SUMF_dom"/>
</dbReference>
<feature type="region of interest" description="Disordered" evidence="3">
    <location>
        <begin position="1"/>
        <end position="25"/>
    </location>
</feature>
<evidence type="ECO:0000256" key="1">
    <source>
        <dbReference type="ARBA" id="ARBA00022603"/>
    </source>
</evidence>
<sequence length="821" mass="90115">MSLNHSAEDTSRYPRVSASTNDRKSSAVENLHERFSRVRLYTASLAAPLAAEDRVVQSMADASPANWHLAHTTWFFETFVLSGHLPGYRVFDAGFAYLFNSYYEVLGPRQPRRQRGLLTRPTGAQIDAYRRYVDAQMAQMFDAALPDALVALIELGIAHEEQHQELLLMDVLHLFAQSPLKPAYRSDWPADRGGRPARFRFHAGGLLDIGDDGTAFAFDNERPRHRTWIEPFEIGDRLVTHREWLQFIDDGGYRRAGLWLSDGWALVQAEGWSAPLYWERAANGVDWSVMTLAGLRPLDPDAPVTHVSYYEAAAFANWAGARLPTEAEWETAANAGLLEQADGVAWQWTQSAYGAYPGFRATDDAVGEYNGKFMVGQMVLRGSASVTSPEHARCSYRNFFRPEQRWMFAGLRLVRDAARDASRDAGSRRSPGDDNDRGRFEADIVAGLSMPQKATPPKYFYDERGSALFEEICATPEYYVTRTETALLRSRAPQIAATIESGAVLVEFGSGASEKTRLILDAAPQVGAYVPIDISPDALQQAAARIARDYPSLRVLPVTVDFTRAVALPSPVGHAPRVGFFPGSTIGNFTPPEAVQLLRTVRSLLGPGGSLIIGVDMVKDPATLVTAYDDAAGVTARFNKNLLARINRELSGDFDLDAFDHRAIWNAPLQRIEMHLVSRIDQLVHVAGRGFAFKAGERLHTESSHKFTVESFGLLAGSAGGRSTSIGSVPSRTLRCSGSLRRIDRGNPEMARLVAVGSRSQLAAAGWVPGRECSRVVRCIHAEAGRCANARASGRACAIHARGVPERHDSGFPACDAGRNA</sequence>
<dbReference type="InterPro" id="IPR042095">
    <property type="entry name" value="SUMF_sf"/>
</dbReference>
<dbReference type="STRING" id="416943.SAMN05445871_5059"/>
<feature type="compositionally biased region" description="Basic and acidic residues" evidence="3">
    <location>
        <begin position="1"/>
        <end position="12"/>
    </location>
</feature>
<keyword evidence="2 6" id="KW-0808">Transferase</keyword>
<dbReference type="NCBIfam" id="TIGR03440">
    <property type="entry name" value="egtB_TIGR03440"/>
    <property type="match status" value="1"/>
</dbReference>
<dbReference type="InterPro" id="IPR051128">
    <property type="entry name" value="EgtD_Methyltrsf_superfamily"/>
</dbReference>
<dbReference type="InterPro" id="IPR016187">
    <property type="entry name" value="CTDL_fold"/>
</dbReference>
<dbReference type="Pfam" id="PF10017">
    <property type="entry name" value="Methyltransf_33"/>
    <property type="match status" value="1"/>
</dbReference>